<evidence type="ECO:0000313" key="2">
    <source>
        <dbReference type="Proteomes" id="UP001433268"/>
    </source>
</evidence>
<organism evidence="1 2">
    <name type="scientific">Apiospora hydei</name>
    <dbReference type="NCBI Taxonomy" id="1337664"/>
    <lineage>
        <taxon>Eukaryota</taxon>
        <taxon>Fungi</taxon>
        <taxon>Dikarya</taxon>
        <taxon>Ascomycota</taxon>
        <taxon>Pezizomycotina</taxon>
        <taxon>Sordariomycetes</taxon>
        <taxon>Xylariomycetidae</taxon>
        <taxon>Amphisphaeriales</taxon>
        <taxon>Apiosporaceae</taxon>
        <taxon>Apiospora</taxon>
    </lineage>
</organism>
<sequence length="358" mass="39104">MSFMLCLNYRTHPRQVVSLSPTGLGHLVLPASLADFGHGVSKGLNHHLVVQRPDGLLDLALVLAPPVRLLDAQVLHPAVLLDGLARHVAHPGLDHGHDPAERGRYLAPRPVPAEDLPRVGHVVVRAVDRQLIRPLRRRLVGVQRQGPGRARPVERDVHRHVEAELDVRDHDFAARGFVLGVDAAVVVVERALAVARTPEPRLRQHGEREARFGILGHLVRRRLGRGGQVPLAEVADHPGERPVFEHVHGRVRARLLHVHGDAPAELGALRAFELLLQGGFREAQPQPLPFRCLGDEVSPRNRLDGLLGLLCVRAGLGGRGNATGDRLAHVGVALGAVGLLRRIEEELPVKHDDDVVDE</sequence>
<dbReference type="RefSeq" id="XP_066674315.1">
    <property type="nucleotide sequence ID" value="XM_066804542.1"/>
</dbReference>
<dbReference type="GeneID" id="92037602"/>
<keyword evidence="2" id="KW-1185">Reference proteome</keyword>
<evidence type="ECO:0000313" key="1">
    <source>
        <dbReference type="EMBL" id="KAK8093542.1"/>
    </source>
</evidence>
<gene>
    <name evidence="1" type="ORF">PG997_000227</name>
</gene>
<comment type="caution">
    <text evidence="1">The sequence shown here is derived from an EMBL/GenBank/DDBJ whole genome shotgun (WGS) entry which is preliminary data.</text>
</comment>
<dbReference type="EMBL" id="JAQQWN010000002">
    <property type="protein sequence ID" value="KAK8093542.1"/>
    <property type="molecule type" value="Genomic_DNA"/>
</dbReference>
<name>A0ABR1XAE1_9PEZI</name>
<protein>
    <submittedName>
        <fullName evidence="1">Uncharacterized protein</fullName>
    </submittedName>
</protein>
<accession>A0ABR1XAE1</accession>
<dbReference type="Proteomes" id="UP001433268">
    <property type="component" value="Unassembled WGS sequence"/>
</dbReference>
<reference evidence="1 2" key="1">
    <citation type="submission" date="2023-01" db="EMBL/GenBank/DDBJ databases">
        <title>Analysis of 21 Apiospora genomes using comparative genomics revels a genus with tremendous synthesis potential of carbohydrate active enzymes and secondary metabolites.</title>
        <authorList>
            <person name="Sorensen T."/>
        </authorList>
    </citation>
    <scope>NUCLEOTIDE SEQUENCE [LARGE SCALE GENOMIC DNA]</scope>
    <source>
        <strain evidence="1 2">CBS 114990</strain>
    </source>
</reference>
<proteinExistence type="predicted"/>